<organism evidence="2 3">
    <name type="scientific">Setaria viridis</name>
    <name type="common">Green bristlegrass</name>
    <name type="synonym">Setaria italica subsp. viridis</name>
    <dbReference type="NCBI Taxonomy" id="4556"/>
    <lineage>
        <taxon>Eukaryota</taxon>
        <taxon>Viridiplantae</taxon>
        <taxon>Streptophyta</taxon>
        <taxon>Embryophyta</taxon>
        <taxon>Tracheophyta</taxon>
        <taxon>Spermatophyta</taxon>
        <taxon>Magnoliopsida</taxon>
        <taxon>Liliopsida</taxon>
        <taxon>Poales</taxon>
        <taxon>Poaceae</taxon>
        <taxon>PACMAD clade</taxon>
        <taxon>Panicoideae</taxon>
        <taxon>Panicodae</taxon>
        <taxon>Paniceae</taxon>
        <taxon>Cenchrinae</taxon>
        <taxon>Setaria</taxon>
    </lineage>
</organism>
<keyword evidence="3" id="KW-1185">Reference proteome</keyword>
<feature type="compositionally biased region" description="Low complexity" evidence="1">
    <location>
        <begin position="88"/>
        <end position="115"/>
    </location>
</feature>
<evidence type="ECO:0000256" key="1">
    <source>
        <dbReference type="SAM" id="MobiDB-lite"/>
    </source>
</evidence>
<sequence length="158" mass="16015">MQLARQPRLSSPPPPSCSAAGARAMAEVVCPPSCASVPSGRTGSTTSCSSPSSPVSPTSPTSSAALPPAAAGASWCPRKPRSSAAHLGGRPAGSSAPSPSASSTNGRTPPRRGLSPRPPPAPATVPPHARRRRAVGRHFPHRGLQERPPRRRPPAAEA</sequence>
<evidence type="ECO:0000313" key="2">
    <source>
        <dbReference type="EMBL" id="TKW08852.1"/>
    </source>
</evidence>
<dbReference type="Proteomes" id="UP000298652">
    <property type="component" value="Chromosome 6"/>
</dbReference>
<name>A0A4U6U219_SETVI</name>
<feature type="compositionally biased region" description="Basic residues" evidence="1">
    <location>
        <begin position="128"/>
        <end position="141"/>
    </location>
</feature>
<dbReference type="EMBL" id="CM016557">
    <property type="protein sequence ID" value="TKW08852.1"/>
    <property type="molecule type" value="Genomic_DNA"/>
</dbReference>
<protein>
    <submittedName>
        <fullName evidence="2">Uncharacterized protein</fullName>
    </submittedName>
</protein>
<feature type="compositionally biased region" description="Pro residues" evidence="1">
    <location>
        <begin position="116"/>
        <end position="125"/>
    </location>
</feature>
<gene>
    <name evidence="2" type="ORF">SEVIR_6G052000v2</name>
</gene>
<dbReference type="Gramene" id="TKW08852">
    <property type="protein sequence ID" value="TKW08852"/>
    <property type="gene ID" value="SEVIR_6G052000v2"/>
</dbReference>
<accession>A0A4U6U219</accession>
<feature type="region of interest" description="Disordered" evidence="1">
    <location>
        <begin position="1"/>
        <end position="158"/>
    </location>
</feature>
<reference evidence="2" key="1">
    <citation type="submission" date="2019-03" db="EMBL/GenBank/DDBJ databases">
        <title>WGS assembly of Setaria viridis.</title>
        <authorList>
            <person name="Huang P."/>
            <person name="Jenkins J."/>
            <person name="Grimwood J."/>
            <person name="Barry K."/>
            <person name="Healey A."/>
            <person name="Mamidi S."/>
            <person name="Sreedasyam A."/>
            <person name="Shu S."/>
            <person name="Feldman M."/>
            <person name="Wu J."/>
            <person name="Yu Y."/>
            <person name="Chen C."/>
            <person name="Johnson J."/>
            <person name="Rokhsar D."/>
            <person name="Baxter I."/>
            <person name="Schmutz J."/>
            <person name="Brutnell T."/>
            <person name="Kellogg E."/>
        </authorList>
    </citation>
    <scope>NUCLEOTIDE SEQUENCE [LARGE SCALE GENOMIC DNA]</scope>
</reference>
<dbReference type="OMA" id="ASWCPRK"/>
<dbReference type="AlphaFoldDB" id="A0A4U6U219"/>
<feature type="compositionally biased region" description="Basic residues" evidence="1">
    <location>
        <begin position="149"/>
        <end position="158"/>
    </location>
</feature>
<evidence type="ECO:0000313" key="3">
    <source>
        <dbReference type="Proteomes" id="UP000298652"/>
    </source>
</evidence>
<feature type="compositionally biased region" description="Low complexity" evidence="1">
    <location>
        <begin position="38"/>
        <end position="74"/>
    </location>
</feature>
<proteinExistence type="predicted"/>